<dbReference type="InterPro" id="IPR013786">
    <property type="entry name" value="AcylCoA_DH/ox_N"/>
</dbReference>
<evidence type="ECO:0000256" key="4">
    <source>
        <dbReference type="ARBA" id="ARBA00022630"/>
    </source>
</evidence>
<comment type="subunit">
    <text evidence="3">Homodimer.</text>
</comment>
<dbReference type="Gene3D" id="1.20.140.10">
    <property type="entry name" value="Butyryl-CoA Dehydrogenase, subunit A, domain 3"/>
    <property type="match status" value="1"/>
</dbReference>
<dbReference type="PANTHER" id="PTHR48083">
    <property type="entry name" value="MEDIUM-CHAIN SPECIFIC ACYL-COA DEHYDROGENASE, MITOCHONDRIAL-RELATED"/>
    <property type="match status" value="1"/>
</dbReference>
<comment type="similarity">
    <text evidence="2 7">Belongs to the acyl-CoA dehydrogenase family.</text>
</comment>
<comment type="caution">
    <text evidence="11">The sequence shown here is derived from an EMBL/GenBank/DDBJ whole genome shotgun (WGS) entry which is preliminary data.</text>
</comment>
<dbReference type="SUPFAM" id="SSF47203">
    <property type="entry name" value="Acyl-CoA dehydrogenase C-terminal domain-like"/>
    <property type="match status" value="1"/>
</dbReference>
<feature type="domain" description="Acyl-CoA dehydrogenase/oxidase C-terminal" evidence="8">
    <location>
        <begin position="249"/>
        <end position="398"/>
    </location>
</feature>
<proteinExistence type="inferred from homology"/>
<evidence type="ECO:0000259" key="8">
    <source>
        <dbReference type="Pfam" id="PF00441"/>
    </source>
</evidence>
<evidence type="ECO:0000256" key="5">
    <source>
        <dbReference type="ARBA" id="ARBA00022827"/>
    </source>
</evidence>
<evidence type="ECO:0000313" key="11">
    <source>
        <dbReference type="EMBL" id="MEI4273166.1"/>
    </source>
</evidence>
<dbReference type="InterPro" id="IPR036250">
    <property type="entry name" value="AcylCo_DH-like_C"/>
</dbReference>
<dbReference type="Gene3D" id="1.10.540.10">
    <property type="entry name" value="Acyl-CoA dehydrogenase/oxidase, N-terminal domain"/>
    <property type="match status" value="1"/>
</dbReference>
<feature type="domain" description="Acyl-CoA dehydrogenase/oxidase N-terminal" evidence="10">
    <location>
        <begin position="7"/>
        <end position="130"/>
    </location>
</feature>
<dbReference type="Proteomes" id="UP001361570">
    <property type="component" value="Unassembled WGS sequence"/>
</dbReference>
<evidence type="ECO:0000256" key="3">
    <source>
        <dbReference type="ARBA" id="ARBA00011738"/>
    </source>
</evidence>
<evidence type="ECO:0000259" key="10">
    <source>
        <dbReference type="Pfam" id="PF02771"/>
    </source>
</evidence>
<dbReference type="EMBL" id="JBAPLU010000017">
    <property type="protein sequence ID" value="MEI4273166.1"/>
    <property type="molecule type" value="Genomic_DNA"/>
</dbReference>
<keyword evidence="5 7" id="KW-0274">FAD</keyword>
<sequence length="415" mass="45852">MDFAYDERTQQLQQQLWDFMRDHVFPAEHTFEPTDPHAPFSWERPALMAELKAEARRRGLWNLFLPHSEHGAGLTNQQYAPLAEITGWSPAIAPEALNCAAPDTGNMELLELAADAKQRQRWLTPLLAGELRSAFCMTEPDVASSDASNIATRLEAQPDGTWRLRGRKWWSTGVMSSDCQLLIVMAVSDPDAPRHAQHSMVCIPRERAGVDVRRGLSVMGFYDQTHGGHGEVVFDDVVVERTDFLGSPGEGFTLAQARLGPGRIHHCMRLIGMAERALQLMCRRASTRVAFGRPLAEHGTVMADIADARVKIDQLRLMVLRTAWLIDTVGARGAATEISEIKIAAPTVAEWVVERAIQVHGAAGLTADFPLAALWAQTRGLRFADGPEEVHRMVLARRELKRQTATDVTGSAASS</sequence>
<dbReference type="SUPFAM" id="SSF56645">
    <property type="entry name" value="Acyl-CoA dehydrogenase NM domain-like"/>
    <property type="match status" value="1"/>
</dbReference>
<evidence type="ECO:0000256" key="6">
    <source>
        <dbReference type="ARBA" id="ARBA00023002"/>
    </source>
</evidence>
<gene>
    <name evidence="11" type="ORF">TEK04_15675</name>
</gene>
<evidence type="ECO:0000313" key="12">
    <source>
        <dbReference type="Proteomes" id="UP001361570"/>
    </source>
</evidence>
<dbReference type="InterPro" id="IPR050741">
    <property type="entry name" value="Acyl-CoA_dehydrogenase"/>
</dbReference>
<reference evidence="11 12" key="1">
    <citation type="submission" date="2024-03" db="EMBL/GenBank/DDBJ databases">
        <title>Draft genome sequence of Klenkia sp. LSe6-5.</title>
        <authorList>
            <person name="Duangmal K."/>
            <person name="Chantavorakit T."/>
        </authorList>
    </citation>
    <scope>NUCLEOTIDE SEQUENCE [LARGE SCALE GENOMIC DNA]</scope>
    <source>
        <strain evidence="11 12">LSe6-5</strain>
    </source>
</reference>
<keyword evidence="12" id="KW-1185">Reference proteome</keyword>
<keyword evidence="6 7" id="KW-0560">Oxidoreductase</keyword>
<evidence type="ECO:0000256" key="2">
    <source>
        <dbReference type="ARBA" id="ARBA00009347"/>
    </source>
</evidence>
<dbReference type="Pfam" id="PF00441">
    <property type="entry name" value="Acyl-CoA_dh_1"/>
    <property type="match status" value="1"/>
</dbReference>
<comment type="cofactor">
    <cofactor evidence="1 7">
        <name>FAD</name>
        <dbReference type="ChEBI" id="CHEBI:57692"/>
    </cofactor>
</comment>
<organism evidence="11 12">
    <name type="scientific">Klenkia sesuvii</name>
    <dbReference type="NCBI Taxonomy" id="3103137"/>
    <lineage>
        <taxon>Bacteria</taxon>
        <taxon>Bacillati</taxon>
        <taxon>Actinomycetota</taxon>
        <taxon>Actinomycetes</taxon>
        <taxon>Geodermatophilales</taxon>
        <taxon>Geodermatophilaceae</taxon>
        <taxon>Klenkia</taxon>
    </lineage>
</organism>
<keyword evidence="4 7" id="KW-0285">Flavoprotein</keyword>
<dbReference type="PANTHER" id="PTHR48083:SF13">
    <property type="entry name" value="ACYL-COA DEHYDROGENASE FAMILY MEMBER 11"/>
    <property type="match status" value="1"/>
</dbReference>
<name>A0ABU8DXE6_9ACTN</name>
<dbReference type="Pfam" id="PF02770">
    <property type="entry name" value="Acyl-CoA_dh_M"/>
    <property type="match status" value="1"/>
</dbReference>
<dbReference type="InterPro" id="IPR046373">
    <property type="entry name" value="Acyl-CoA_Oxase/DH_mid-dom_sf"/>
</dbReference>
<accession>A0ABU8DXE6</accession>
<dbReference type="RefSeq" id="WP_336405287.1">
    <property type="nucleotide sequence ID" value="NZ_JBAPLU010000017.1"/>
</dbReference>
<dbReference type="Gene3D" id="2.40.110.10">
    <property type="entry name" value="Butyryl-CoA Dehydrogenase, subunit A, domain 2"/>
    <property type="match status" value="1"/>
</dbReference>
<dbReference type="InterPro" id="IPR009075">
    <property type="entry name" value="AcylCo_DH/oxidase_C"/>
</dbReference>
<dbReference type="InterPro" id="IPR006091">
    <property type="entry name" value="Acyl-CoA_Oxase/DH_mid-dom"/>
</dbReference>
<dbReference type="InterPro" id="IPR037069">
    <property type="entry name" value="AcylCoA_DH/ox_N_sf"/>
</dbReference>
<evidence type="ECO:0000256" key="7">
    <source>
        <dbReference type="RuleBase" id="RU362125"/>
    </source>
</evidence>
<evidence type="ECO:0000259" key="9">
    <source>
        <dbReference type="Pfam" id="PF02770"/>
    </source>
</evidence>
<feature type="domain" description="Acyl-CoA oxidase/dehydrogenase middle" evidence="9">
    <location>
        <begin position="134"/>
        <end position="237"/>
    </location>
</feature>
<dbReference type="Pfam" id="PF02771">
    <property type="entry name" value="Acyl-CoA_dh_N"/>
    <property type="match status" value="1"/>
</dbReference>
<dbReference type="InterPro" id="IPR009100">
    <property type="entry name" value="AcylCoA_DH/oxidase_NM_dom_sf"/>
</dbReference>
<evidence type="ECO:0000256" key="1">
    <source>
        <dbReference type="ARBA" id="ARBA00001974"/>
    </source>
</evidence>
<protein>
    <submittedName>
        <fullName evidence="11">Acyl-CoA dehydrogenase family protein</fullName>
    </submittedName>
</protein>